<feature type="transmembrane region" description="Helical" evidence="13">
    <location>
        <begin position="89"/>
        <end position="108"/>
    </location>
</feature>
<comment type="function">
    <text evidence="12">Catalyzes the acylation of glycosyl-4,4'-diaponeurosporenoate, i.e. the esterification of glucose at the C6'' position with the carboxyl group of the C(15) fatty acid 12-methyltetradecanoic acid, to yield staphyloxanthin. This is the last step in the biosynthesis of this orange pigment, present in most staphylococci strains.</text>
</comment>
<keyword evidence="5" id="KW-0732">Signal</keyword>
<evidence type="ECO:0000256" key="5">
    <source>
        <dbReference type="ARBA" id="ARBA00022729"/>
    </source>
</evidence>
<evidence type="ECO:0000313" key="15">
    <source>
        <dbReference type="Proteomes" id="UP000036873"/>
    </source>
</evidence>
<evidence type="ECO:0000256" key="12">
    <source>
        <dbReference type="ARBA" id="ARBA00025324"/>
    </source>
</evidence>
<dbReference type="UniPathway" id="UPA00029">
    <property type="reaction ID" value="UER00560"/>
</dbReference>
<dbReference type="PATRIC" id="fig|52689.4.peg.1204"/>
<evidence type="ECO:0000256" key="4">
    <source>
        <dbReference type="ARBA" id="ARBA00022692"/>
    </source>
</evidence>
<comment type="caution">
    <text evidence="14">The sequence shown here is derived from an EMBL/GenBank/DDBJ whole genome shotgun (WGS) entry which is preliminary data.</text>
</comment>
<evidence type="ECO:0000256" key="2">
    <source>
        <dbReference type="ARBA" id="ARBA00022475"/>
    </source>
</evidence>
<dbReference type="STRING" id="52689.AKG39_09965"/>
<gene>
    <name evidence="14" type="ORF">AKG39_09965</name>
</gene>
<evidence type="ECO:0000256" key="7">
    <source>
        <dbReference type="ARBA" id="ARBA00023136"/>
    </source>
</evidence>
<evidence type="ECO:0000256" key="9">
    <source>
        <dbReference type="ARBA" id="ARBA00023588"/>
    </source>
</evidence>
<comment type="similarity">
    <text evidence="10">Belongs to the acyltransferase CrtO family.</text>
</comment>
<comment type="pathway">
    <text evidence="9">Carotenoid biosynthesis; staphyloxanthin biosynthesis; staphyloxanthin from farnesyl diphosphate: step 5/5.</text>
</comment>
<keyword evidence="15" id="KW-1185">Reference proteome</keyword>
<accession>A0A0L6U0G3</accession>
<evidence type="ECO:0000256" key="6">
    <source>
        <dbReference type="ARBA" id="ARBA00022989"/>
    </source>
</evidence>
<sequence>MCFIVWPILQITIALVFNHLSDSKILNFSNCLRTRTWEDDGKFYKRFFRISYWQKLLPDGAAVLESGFRKKSLQQISVPYLDKFIVETYRAELIHIFAILPFWVFGFWSPPIVILYMLFYALAVNFPCILLQRYNRPRLIRLRDRLIEKENHDS</sequence>
<reference evidence="15" key="1">
    <citation type="submission" date="2015-07" db="EMBL/GenBank/DDBJ databases">
        <title>Draft genome sequence of Acetobacterium bakii DSM 8293, a potential psychrophilic chemical producer through syngas fermentation.</title>
        <authorList>
            <person name="Song Y."/>
            <person name="Hwang S."/>
            <person name="Cho B.-K."/>
        </authorList>
    </citation>
    <scope>NUCLEOTIDE SEQUENCE [LARGE SCALE GENOMIC DNA]</scope>
    <source>
        <strain evidence="15">DSM 8239</strain>
    </source>
</reference>
<dbReference type="GO" id="GO:0016746">
    <property type="term" value="F:acyltransferase activity"/>
    <property type="evidence" value="ECO:0007669"/>
    <property type="project" value="UniProtKB-KW"/>
</dbReference>
<dbReference type="InterPro" id="IPR044021">
    <property type="entry name" value="CrtO"/>
</dbReference>
<keyword evidence="4 13" id="KW-0812">Transmembrane</keyword>
<keyword evidence="6 13" id="KW-1133">Transmembrane helix</keyword>
<comment type="subcellular location">
    <subcellularLocation>
        <location evidence="1">Cell membrane</location>
        <topology evidence="1">Single-pass membrane protein</topology>
    </subcellularLocation>
</comment>
<evidence type="ECO:0000313" key="14">
    <source>
        <dbReference type="EMBL" id="KNZ41994.1"/>
    </source>
</evidence>
<dbReference type="AlphaFoldDB" id="A0A0L6U0G3"/>
<dbReference type="Pfam" id="PF18927">
    <property type="entry name" value="CrtO"/>
    <property type="match status" value="1"/>
</dbReference>
<dbReference type="GO" id="GO:0005886">
    <property type="term" value="C:plasma membrane"/>
    <property type="evidence" value="ECO:0007669"/>
    <property type="project" value="UniProtKB-SubCell"/>
</dbReference>
<protein>
    <recommendedName>
        <fullName evidence="11">Glycosyl-4,4'-diaponeurosporenoate acyltransferase</fullName>
    </recommendedName>
</protein>
<evidence type="ECO:0000256" key="1">
    <source>
        <dbReference type="ARBA" id="ARBA00004162"/>
    </source>
</evidence>
<evidence type="ECO:0000256" key="10">
    <source>
        <dbReference type="ARBA" id="ARBA00023603"/>
    </source>
</evidence>
<evidence type="ECO:0000256" key="3">
    <source>
        <dbReference type="ARBA" id="ARBA00022679"/>
    </source>
</evidence>
<organism evidence="14 15">
    <name type="scientific">Acetobacterium bakii</name>
    <dbReference type="NCBI Taxonomy" id="52689"/>
    <lineage>
        <taxon>Bacteria</taxon>
        <taxon>Bacillati</taxon>
        <taxon>Bacillota</taxon>
        <taxon>Clostridia</taxon>
        <taxon>Eubacteriales</taxon>
        <taxon>Eubacteriaceae</taxon>
        <taxon>Acetobacterium</taxon>
    </lineage>
</organism>
<evidence type="ECO:0000256" key="8">
    <source>
        <dbReference type="ARBA" id="ARBA00023315"/>
    </source>
</evidence>
<dbReference type="Proteomes" id="UP000036873">
    <property type="component" value="Unassembled WGS sequence"/>
</dbReference>
<evidence type="ECO:0000256" key="13">
    <source>
        <dbReference type="SAM" id="Phobius"/>
    </source>
</evidence>
<evidence type="ECO:0000256" key="11">
    <source>
        <dbReference type="ARBA" id="ARBA00023667"/>
    </source>
</evidence>
<feature type="transmembrane region" description="Helical" evidence="13">
    <location>
        <begin position="114"/>
        <end position="131"/>
    </location>
</feature>
<keyword evidence="8" id="KW-0012">Acyltransferase</keyword>
<keyword evidence="3" id="KW-0808">Transferase</keyword>
<dbReference type="EMBL" id="LGYO01000022">
    <property type="protein sequence ID" value="KNZ41994.1"/>
    <property type="molecule type" value="Genomic_DNA"/>
</dbReference>
<proteinExistence type="inferred from homology"/>
<keyword evidence="7 13" id="KW-0472">Membrane</keyword>
<name>A0A0L6U0G3_9FIRM</name>
<keyword evidence="2" id="KW-1003">Cell membrane</keyword>